<dbReference type="InterPro" id="IPR018357">
    <property type="entry name" value="Hexapep_transf_CS"/>
</dbReference>
<dbReference type="HAMAP" id="MF_00523">
    <property type="entry name" value="LpxD"/>
    <property type="match status" value="1"/>
</dbReference>
<sequence>MSTSEIAIQGTSITLGEIATLVGGQLIGDPGQVCLGAGVPDEAAAGEITMIDHAKRADSISNCLASAVITPEKVDIARSQIVVSDVHEAFATVIKHFRPLSSTAMPASGVDATAVIASTAFVHPTAVIGPHVTIGERTCIMPGAVVMPGATIGEDCVLHASVTIYEHTRIEDRVIIHAGSVIGANGFGYRFDNGRHVPTSQLGFVAIESDVEIGAAVTIDRGTYGSTRIGQGTKIDNQVMIAHNCQIGKHNLICSQVGIAGSCKTGDYVILAGQVGLKDHVTLGDRAIVGAQAGVMDNLEGDNVYLGSPATTQREQMQIMAVERRLPEMRRELKRLRKEVTDLQQEVDTADRRAA</sequence>
<dbReference type="Pfam" id="PF04613">
    <property type="entry name" value="LpxD"/>
    <property type="match status" value="1"/>
</dbReference>
<feature type="domain" description="UDP-3-O-[3-hydroxymyristoyl] glucosamine N-acyltransferase non-repeat region" evidence="9">
    <location>
        <begin position="41"/>
        <end position="95"/>
    </location>
</feature>
<reference evidence="11 12" key="1">
    <citation type="submission" date="2019-02" db="EMBL/GenBank/DDBJ databases">
        <title>Deep-cultivation of Planctomycetes and their phenomic and genomic characterization uncovers novel biology.</title>
        <authorList>
            <person name="Wiegand S."/>
            <person name="Jogler M."/>
            <person name="Boedeker C."/>
            <person name="Pinto D."/>
            <person name="Vollmers J."/>
            <person name="Rivas-Marin E."/>
            <person name="Kohn T."/>
            <person name="Peeters S.H."/>
            <person name="Heuer A."/>
            <person name="Rast P."/>
            <person name="Oberbeckmann S."/>
            <person name="Bunk B."/>
            <person name="Jeske O."/>
            <person name="Meyerdierks A."/>
            <person name="Storesund J.E."/>
            <person name="Kallscheuer N."/>
            <person name="Luecker S."/>
            <person name="Lage O.M."/>
            <person name="Pohl T."/>
            <person name="Merkel B.J."/>
            <person name="Hornburger P."/>
            <person name="Mueller R.-W."/>
            <person name="Bruemmer F."/>
            <person name="Labrenz M."/>
            <person name="Spormann A.M."/>
            <person name="Op Den Camp H."/>
            <person name="Overmann J."/>
            <person name="Amann R."/>
            <person name="Jetten M.S.M."/>
            <person name="Mascher T."/>
            <person name="Medema M.H."/>
            <person name="Devos D.P."/>
            <person name="Kaster A.-K."/>
            <person name="Ovreas L."/>
            <person name="Rohde M."/>
            <person name="Galperin M.Y."/>
            <person name="Jogler C."/>
        </authorList>
    </citation>
    <scope>NUCLEOTIDE SEQUENCE [LARGE SCALE GENOMIC DNA]</scope>
    <source>
        <strain evidence="11 12">Pla22</strain>
    </source>
</reference>
<comment type="pathway">
    <text evidence="7">Bacterial outer membrane biogenesis; LPS lipid A biosynthesis.</text>
</comment>
<dbReference type="AlphaFoldDB" id="A0A5C5WGL5"/>
<comment type="subunit">
    <text evidence="7">Homotrimer.</text>
</comment>
<evidence type="ECO:0000256" key="4">
    <source>
        <dbReference type="ARBA" id="ARBA00022737"/>
    </source>
</evidence>
<keyword evidence="8" id="KW-0175">Coiled coil</keyword>
<comment type="catalytic activity">
    <reaction evidence="7">
        <text>a UDP-3-O-[(3R)-3-hydroxyacyl]-alpha-D-glucosamine + a (3R)-hydroxyacyl-[ACP] = a UDP-2-N,3-O-bis[(3R)-3-hydroxyacyl]-alpha-D-glucosamine + holo-[ACP] + H(+)</text>
        <dbReference type="Rhea" id="RHEA:53836"/>
        <dbReference type="Rhea" id="RHEA-COMP:9685"/>
        <dbReference type="Rhea" id="RHEA-COMP:9945"/>
        <dbReference type="ChEBI" id="CHEBI:15378"/>
        <dbReference type="ChEBI" id="CHEBI:64479"/>
        <dbReference type="ChEBI" id="CHEBI:78827"/>
        <dbReference type="ChEBI" id="CHEBI:137740"/>
        <dbReference type="ChEBI" id="CHEBI:137748"/>
        <dbReference type="EC" id="2.3.1.191"/>
    </reaction>
</comment>
<evidence type="ECO:0000259" key="10">
    <source>
        <dbReference type="Pfam" id="PF25087"/>
    </source>
</evidence>
<dbReference type="CDD" id="cd03352">
    <property type="entry name" value="LbH_LpxD"/>
    <property type="match status" value="1"/>
</dbReference>
<comment type="function">
    <text evidence="7">Catalyzes the N-acylation of UDP-3-O-acylglucosamine using 3-hydroxyacyl-ACP as the acyl donor. Is involved in the biosynthesis of lipid A, a phosphorylated glycolipid that anchors the lipopolysaccharide to the outer membrane of the cell.</text>
</comment>
<protein>
    <recommendedName>
        <fullName evidence="7">UDP-3-O-acylglucosamine N-acyltransferase</fullName>
        <ecNumber evidence="7">2.3.1.191</ecNumber>
    </recommendedName>
</protein>
<gene>
    <name evidence="7 11" type="primary">lpxD</name>
    <name evidence="11" type="ORF">Pla22_44440</name>
</gene>
<keyword evidence="6 7" id="KW-0012">Acyltransferase</keyword>
<dbReference type="EMBL" id="SJPI01000003">
    <property type="protein sequence ID" value="TWT49251.1"/>
    <property type="molecule type" value="Genomic_DNA"/>
</dbReference>
<dbReference type="Proteomes" id="UP000316598">
    <property type="component" value="Unassembled WGS sequence"/>
</dbReference>
<keyword evidence="1 7" id="KW-0444">Lipid biosynthesis</keyword>
<proteinExistence type="inferred from homology"/>
<organism evidence="11 12">
    <name type="scientific">Rubripirellula amarantea</name>
    <dbReference type="NCBI Taxonomy" id="2527999"/>
    <lineage>
        <taxon>Bacteria</taxon>
        <taxon>Pseudomonadati</taxon>
        <taxon>Planctomycetota</taxon>
        <taxon>Planctomycetia</taxon>
        <taxon>Pirellulales</taxon>
        <taxon>Pirellulaceae</taxon>
        <taxon>Rubripirellula</taxon>
    </lineage>
</organism>
<dbReference type="GO" id="GO:0016020">
    <property type="term" value="C:membrane"/>
    <property type="evidence" value="ECO:0007669"/>
    <property type="project" value="GOC"/>
</dbReference>
<evidence type="ECO:0000256" key="8">
    <source>
        <dbReference type="SAM" id="Coils"/>
    </source>
</evidence>
<dbReference type="Pfam" id="PF25087">
    <property type="entry name" value="GMPPB_C"/>
    <property type="match status" value="1"/>
</dbReference>
<evidence type="ECO:0000313" key="12">
    <source>
        <dbReference type="Proteomes" id="UP000316598"/>
    </source>
</evidence>
<dbReference type="UniPathway" id="UPA00973"/>
<dbReference type="OrthoDB" id="9784739at2"/>
<evidence type="ECO:0000256" key="5">
    <source>
        <dbReference type="ARBA" id="ARBA00023098"/>
    </source>
</evidence>
<accession>A0A5C5WGL5</accession>
<dbReference type="InterPro" id="IPR001451">
    <property type="entry name" value="Hexapep"/>
</dbReference>
<name>A0A5C5WGL5_9BACT</name>
<dbReference type="Gene3D" id="3.40.1390.10">
    <property type="entry name" value="MurE/MurF, N-terminal domain"/>
    <property type="match status" value="1"/>
</dbReference>
<dbReference type="SUPFAM" id="SSF51161">
    <property type="entry name" value="Trimeric LpxA-like enzymes"/>
    <property type="match status" value="1"/>
</dbReference>
<keyword evidence="4 7" id="KW-0677">Repeat</keyword>
<keyword evidence="3 7" id="KW-0808">Transferase</keyword>
<feature type="coiled-coil region" evidence="8">
    <location>
        <begin position="319"/>
        <end position="353"/>
    </location>
</feature>
<dbReference type="NCBIfam" id="NF002060">
    <property type="entry name" value="PRK00892.1"/>
    <property type="match status" value="1"/>
</dbReference>
<dbReference type="NCBIfam" id="TIGR01853">
    <property type="entry name" value="lipid_A_lpxD"/>
    <property type="match status" value="1"/>
</dbReference>
<keyword evidence="12" id="KW-1185">Reference proteome</keyword>
<keyword evidence="5 7" id="KW-0443">Lipid metabolism</keyword>
<dbReference type="RefSeq" id="WP_146516792.1">
    <property type="nucleotide sequence ID" value="NZ_SJPI01000003.1"/>
</dbReference>
<dbReference type="PANTHER" id="PTHR43378">
    <property type="entry name" value="UDP-3-O-ACYLGLUCOSAMINE N-ACYLTRANSFERASE"/>
    <property type="match status" value="1"/>
</dbReference>
<evidence type="ECO:0000256" key="3">
    <source>
        <dbReference type="ARBA" id="ARBA00022679"/>
    </source>
</evidence>
<evidence type="ECO:0000256" key="6">
    <source>
        <dbReference type="ARBA" id="ARBA00023315"/>
    </source>
</evidence>
<evidence type="ECO:0000256" key="7">
    <source>
        <dbReference type="HAMAP-Rule" id="MF_00523"/>
    </source>
</evidence>
<evidence type="ECO:0000313" key="11">
    <source>
        <dbReference type="EMBL" id="TWT49251.1"/>
    </source>
</evidence>
<dbReference type="InterPro" id="IPR007691">
    <property type="entry name" value="LpxD"/>
</dbReference>
<dbReference type="GO" id="GO:0103118">
    <property type="term" value="F:UDP-3-O-[(3R)-3-hydroxyacyl]-glucosamine N-acyltransferase activity"/>
    <property type="evidence" value="ECO:0007669"/>
    <property type="project" value="UniProtKB-EC"/>
</dbReference>
<dbReference type="Pfam" id="PF00132">
    <property type="entry name" value="Hexapep"/>
    <property type="match status" value="1"/>
</dbReference>
<keyword evidence="2 7" id="KW-0441">Lipid A biosynthesis</keyword>
<evidence type="ECO:0000256" key="1">
    <source>
        <dbReference type="ARBA" id="ARBA00022516"/>
    </source>
</evidence>
<dbReference type="InterPro" id="IPR011004">
    <property type="entry name" value="Trimer_LpxA-like_sf"/>
</dbReference>
<comment type="caution">
    <text evidence="11">The sequence shown here is derived from an EMBL/GenBank/DDBJ whole genome shotgun (WGS) entry which is preliminary data.</text>
</comment>
<dbReference type="InterPro" id="IPR056729">
    <property type="entry name" value="GMPPB_C"/>
</dbReference>
<dbReference type="CDD" id="cd14686">
    <property type="entry name" value="bZIP"/>
    <property type="match status" value="1"/>
</dbReference>
<feature type="domain" description="Mannose-1-phosphate guanyltransferase C-terminal" evidence="10">
    <location>
        <begin position="110"/>
        <end position="184"/>
    </location>
</feature>
<dbReference type="PANTHER" id="PTHR43378:SF2">
    <property type="entry name" value="UDP-3-O-ACYLGLUCOSAMINE N-ACYLTRANSFERASE 1, MITOCHONDRIAL-RELATED"/>
    <property type="match status" value="1"/>
</dbReference>
<dbReference type="InterPro" id="IPR020573">
    <property type="entry name" value="UDP_GlcNAc_AcTrfase_non-rep"/>
</dbReference>
<dbReference type="EC" id="2.3.1.191" evidence="7"/>
<dbReference type="GO" id="GO:0016410">
    <property type="term" value="F:N-acyltransferase activity"/>
    <property type="evidence" value="ECO:0007669"/>
    <property type="project" value="InterPro"/>
</dbReference>
<evidence type="ECO:0000259" key="9">
    <source>
        <dbReference type="Pfam" id="PF04613"/>
    </source>
</evidence>
<dbReference type="Gene3D" id="2.160.10.10">
    <property type="entry name" value="Hexapeptide repeat proteins"/>
    <property type="match status" value="1"/>
</dbReference>
<evidence type="ECO:0000256" key="2">
    <source>
        <dbReference type="ARBA" id="ARBA00022556"/>
    </source>
</evidence>
<feature type="active site" description="Proton acceptor" evidence="7">
    <location>
        <position position="243"/>
    </location>
</feature>
<dbReference type="PROSITE" id="PS00101">
    <property type="entry name" value="HEXAPEP_TRANSFERASES"/>
    <property type="match status" value="1"/>
</dbReference>
<comment type="similarity">
    <text evidence="7">Belongs to the transferase hexapeptide repeat family. LpxD subfamily.</text>
</comment>
<dbReference type="GO" id="GO:0009245">
    <property type="term" value="P:lipid A biosynthetic process"/>
    <property type="evidence" value="ECO:0007669"/>
    <property type="project" value="UniProtKB-UniRule"/>
</dbReference>